<gene>
    <name evidence="1" type="ORF">CORC01_02826</name>
</gene>
<evidence type="ECO:0000313" key="2">
    <source>
        <dbReference type="Proteomes" id="UP000176998"/>
    </source>
</evidence>
<accession>A0A1G4BKW9</accession>
<reference evidence="1 2" key="1">
    <citation type="submission" date="2016-09" db="EMBL/GenBank/DDBJ databases">
        <authorList>
            <person name="Capua I."/>
            <person name="De Benedictis P."/>
            <person name="Joannis T."/>
            <person name="Lombin L.H."/>
            <person name="Cattoli G."/>
        </authorList>
    </citation>
    <scope>NUCLEOTIDE SEQUENCE [LARGE SCALE GENOMIC DNA]</scope>
    <source>
        <strain evidence="1 2">IMI 309357</strain>
    </source>
</reference>
<organism evidence="1 2">
    <name type="scientific">Colletotrichum orchidophilum</name>
    <dbReference type="NCBI Taxonomy" id="1209926"/>
    <lineage>
        <taxon>Eukaryota</taxon>
        <taxon>Fungi</taxon>
        <taxon>Dikarya</taxon>
        <taxon>Ascomycota</taxon>
        <taxon>Pezizomycotina</taxon>
        <taxon>Sordariomycetes</taxon>
        <taxon>Hypocreomycetidae</taxon>
        <taxon>Glomerellales</taxon>
        <taxon>Glomerellaceae</taxon>
        <taxon>Colletotrichum</taxon>
    </lineage>
</organism>
<dbReference type="AlphaFoldDB" id="A0A1G4BKW9"/>
<comment type="caution">
    <text evidence="1">The sequence shown here is derived from an EMBL/GenBank/DDBJ whole genome shotgun (WGS) entry which is preliminary data.</text>
</comment>
<protein>
    <submittedName>
        <fullName evidence="1">Uncharacterized protein</fullName>
    </submittedName>
</protein>
<dbReference type="Proteomes" id="UP000176998">
    <property type="component" value="Unassembled WGS sequence"/>
</dbReference>
<name>A0A1G4BKW9_9PEZI</name>
<dbReference type="GeneID" id="34555986"/>
<evidence type="ECO:0000313" key="1">
    <source>
        <dbReference type="EMBL" id="OHF01948.1"/>
    </source>
</evidence>
<dbReference type="EMBL" id="MJBS01000016">
    <property type="protein sequence ID" value="OHF01948.1"/>
    <property type="molecule type" value="Genomic_DNA"/>
</dbReference>
<keyword evidence="2" id="KW-1185">Reference proteome</keyword>
<dbReference type="RefSeq" id="XP_022479090.1">
    <property type="nucleotide sequence ID" value="XM_022614476.1"/>
</dbReference>
<proteinExistence type="predicted"/>
<sequence length="72" mass="8136">MTSSSPEACSYQYSPFPSLVCTLHHTRRKPVISARHSSKGHRQFPREETRLALAEAFPMGDATRCDATWRAD</sequence>